<name>I0JSF1_HALH3</name>
<keyword evidence="3" id="KW-1185">Reference proteome</keyword>
<dbReference type="eggNOG" id="ENOG5033QD2">
    <property type="taxonomic scope" value="Bacteria"/>
</dbReference>
<evidence type="ECO:0000259" key="1">
    <source>
        <dbReference type="Pfam" id="PF25250"/>
    </source>
</evidence>
<dbReference type="InterPro" id="IPR057174">
    <property type="entry name" value="DUF7852"/>
</dbReference>
<feature type="domain" description="DUF7852" evidence="1">
    <location>
        <begin position="5"/>
        <end position="141"/>
    </location>
</feature>
<dbReference type="KEGG" id="hhd:HBHAL_4735"/>
<proteinExistence type="predicted"/>
<dbReference type="AlphaFoldDB" id="I0JSF1"/>
<evidence type="ECO:0000313" key="3">
    <source>
        <dbReference type="Proteomes" id="UP000007397"/>
    </source>
</evidence>
<reference evidence="2 3" key="1">
    <citation type="journal article" date="2013" name="Environ. Microbiol.">
        <title>Chloride and organic osmolytes: a hybrid strategy to cope with elevated salinities by the moderately halophilic, chloride-dependent bacterium Halobacillus halophilus.</title>
        <authorList>
            <person name="Saum S.H."/>
            <person name="Pfeiffer F."/>
            <person name="Palm P."/>
            <person name="Rampp M."/>
            <person name="Schuster S.C."/>
            <person name="Muller V."/>
            <person name="Oesterhelt D."/>
        </authorList>
    </citation>
    <scope>NUCLEOTIDE SEQUENCE [LARGE SCALE GENOMIC DNA]</scope>
    <source>
        <strain evidence="3">ATCC 35676 / DSM 2266 / JCM 20832 / KCTC 3685 / LMG 17431 / NBRC 102448 / NCIMB 2269</strain>
    </source>
</reference>
<protein>
    <recommendedName>
        <fullName evidence="1">DUF7852 domain-containing protein</fullName>
    </recommendedName>
</protein>
<dbReference type="Proteomes" id="UP000007397">
    <property type="component" value="Chromosome"/>
</dbReference>
<evidence type="ECO:0000313" key="2">
    <source>
        <dbReference type="EMBL" id="CCG47073.1"/>
    </source>
</evidence>
<dbReference type="InterPro" id="IPR054845">
    <property type="entry name" value="Exosporium_prot_C"/>
</dbReference>
<dbReference type="HOGENOM" id="CLU_070018_0_0_9"/>
<dbReference type="RefSeq" id="WP_014644957.1">
    <property type="nucleotide sequence ID" value="NC_017668.1"/>
</dbReference>
<sequence>MSNKKHHYHDCVDLNKSASIEQCMNEETDTPVTPEGTRLVRIPVNLGDFNVTTHMVANIEFPYPVSEIKDIKKRVVILQCRLMTRTSASPDDQFSSGPFPLFIKGYVRKNIQYASPCYNEAGECVSSEMKSLTVKVPFECMTSVNLDSPAQLPVTNTRSEFDFFRAQDLGKGFPEKDKFLSSDISQFHQSSTANYNPLPYCELLRHEILEWDEATDRHSHHYGYSHSPVAEGHFHHIVEKMMVTFTVSVLQEQQVRITALP</sequence>
<gene>
    <name evidence="2" type="ordered locus">HBHAL_4735</name>
</gene>
<dbReference type="EMBL" id="HE717023">
    <property type="protein sequence ID" value="CCG47073.1"/>
    <property type="molecule type" value="Genomic_DNA"/>
</dbReference>
<dbReference type="STRING" id="866895.HBHAL_4735"/>
<dbReference type="Pfam" id="PF25250">
    <property type="entry name" value="DUF7852"/>
    <property type="match status" value="1"/>
</dbReference>
<dbReference type="NCBIfam" id="NF045794">
    <property type="entry name" value="CsxC_fam"/>
    <property type="match status" value="1"/>
</dbReference>
<organism evidence="2 3">
    <name type="scientific">Halobacillus halophilus (strain ATCC 35676 / DSM 2266 / JCM 20832 / KCTC 3685 / LMG 17431 / NBRC 102448 / NCIMB 2269)</name>
    <name type="common">Sporosarcina halophila</name>
    <dbReference type="NCBI Taxonomy" id="866895"/>
    <lineage>
        <taxon>Bacteria</taxon>
        <taxon>Bacillati</taxon>
        <taxon>Bacillota</taxon>
        <taxon>Bacilli</taxon>
        <taxon>Bacillales</taxon>
        <taxon>Bacillaceae</taxon>
        <taxon>Halobacillus</taxon>
    </lineage>
</organism>
<accession>I0JSF1</accession>
<dbReference type="PATRIC" id="fig|866895.3.peg.3772"/>